<sequence>KEKMEKILYFNSTRSAQGRAHAAFSPQGLEEGISQITSKSDVAPTTFVWNFPIDITFKSTNPMLRWMLRSSWRCPEEQAHQPPVAAGEVQWPWRVEHPAEVRRP</sequence>
<dbReference type="Proteomes" id="UP000001645">
    <property type="component" value="Chromosome 16"/>
</dbReference>
<dbReference type="InParanoid" id="A0A803Y822"/>
<dbReference type="Ensembl" id="ENSMGAT00000030092.1">
    <property type="protein sequence ID" value="ENSMGAP00000027919.1"/>
    <property type="gene ID" value="ENSMGAG00000022104.1"/>
</dbReference>
<evidence type="ECO:0000313" key="2">
    <source>
        <dbReference type="Proteomes" id="UP000001645"/>
    </source>
</evidence>
<evidence type="ECO:0000313" key="1">
    <source>
        <dbReference type="Ensembl" id="ENSMGAP00000027919.1"/>
    </source>
</evidence>
<reference evidence="1" key="3">
    <citation type="submission" date="2025-09" db="UniProtKB">
        <authorList>
            <consortium name="Ensembl"/>
        </authorList>
    </citation>
    <scope>IDENTIFICATION</scope>
</reference>
<accession>A0A803Y822</accession>
<reference evidence="1 2" key="1">
    <citation type="journal article" date="2010" name="PLoS Biol.">
        <title>Multi-platform next-generation sequencing of the domestic turkey (Meleagris gallopavo): genome assembly and analysis.</title>
        <authorList>
            <person name="Dalloul R.A."/>
            <person name="Long J.A."/>
            <person name="Zimin A.V."/>
            <person name="Aslam L."/>
            <person name="Beal K."/>
            <person name="Blomberg L.A."/>
            <person name="Bouffard P."/>
            <person name="Burt D.W."/>
            <person name="Crasta O."/>
            <person name="Crooijmans R.P."/>
            <person name="Cooper K."/>
            <person name="Coulombe R.A."/>
            <person name="De S."/>
            <person name="Delany M.E."/>
            <person name="Dodgson J.B."/>
            <person name="Dong J.J."/>
            <person name="Evans C."/>
            <person name="Frederickson K.M."/>
            <person name="Flicek P."/>
            <person name="Florea L."/>
            <person name="Folkerts O."/>
            <person name="Groenen M.A."/>
            <person name="Harkins T.T."/>
            <person name="Herrero J."/>
            <person name="Hoffmann S."/>
            <person name="Megens H.J."/>
            <person name="Jiang A."/>
            <person name="de Jong P."/>
            <person name="Kaiser P."/>
            <person name="Kim H."/>
            <person name="Kim K.W."/>
            <person name="Kim S."/>
            <person name="Langenberger D."/>
            <person name="Lee M.K."/>
            <person name="Lee T."/>
            <person name="Mane S."/>
            <person name="Marcais G."/>
            <person name="Marz M."/>
            <person name="McElroy A.P."/>
            <person name="Modise T."/>
            <person name="Nefedov M."/>
            <person name="Notredame C."/>
            <person name="Paton I.R."/>
            <person name="Payne W.S."/>
            <person name="Pertea G."/>
            <person name="Prickett D."/>
            <person name="Puiu D."/>
            <person name="Qioa D."/>
            <person name="Raineri E."/>
            <person name="Ruffier M."/>
            <person name="Salzberg S.L."/>
            <person name="Schatz M.C."/>
            <person name="Scheuring C."/>
            <person name="Schmidt C.J."/>
            <person name="Schroeder S."/>
            <person name="Searle S.M."/>
            <person name="Smith E.J."/>
            <person name="Smith J."/>
            <person name="Sonstegard T.S."/>
            <person name="Stadler P.F."/>
            <person name="Tafer H."/>
            <person name="Tu Z.J."/>
            <person name="Van Tassell C.P."/>
            <person name="Vilella A.J."/>
            <person name="Williams K.P."/>
            <person name="Yorke J.A."/>
            <person name="Zhang L."/>
            <person name="Zhang H.B."/>
            <person name="Zhang X."/>
            <person name="Zhang Y."/>
            <person name="Reed K.M."/>
        </authorList>
    </citation>
    <scope>NUCLEOTIDE SEQUENCE [LARGE SCALE GENOMIC DNA]</scope>
</reference>
<protein>
    <submittedName>
        <fullName evidence="1">Uncharacterized protein</fullName>
    </submittedName>
</protein>
<reference evidence="1" key="2">
    <citation type="submission" date="2025-08" db="UniProtKB">
        <authorList>
            <consortium name="Ensembl"/>
        </authorList>
    </citation>
    <scope>IDENTIFICATION</scope>
</reference>
<dbReference type="AlphaFoldDB" id="A0A803Y822"/>
<name>A0A803Y822_MELGA</name>
<proteinExistence type="predicted"/>
<keyword evidence="2" id="KW-1185">Reference proteome</keyword>
<organism evidence="1 2">
    <name type="scientific">Meleagris gallopavo</name>
    <name type="common">Wild turkey</name>
    <dbReference type="NCBI Taxonomy" id="9103"/>
    <lineage>
        <taxon>Eukaryota</taxon>
        <taxon>Metazoa</taxon>
        <taxon>Chordata</taxon>
        <taxon>Craniata</taxon>
        <taxon>Vertebrata</taxon>
        <taxon>Euteleostomi</taxon>
        <taxon>Archelosauria</taxon>
        <taxon>Archosauria</taxon>
        <taxon>Dinosauria</taxon>
        <taxon>Saurischia</taxon>
        <taxon>Theropoda</taxon>
        <taxon>Coelurosauria</taxon>
        <taxon>Aves</taxon>
        <taxon>Neognathae</taxon>
        <taxon>Galloanserae</taxon>
        <taxon>Galliformes</taxon>
        <taxon>Phasianidae</taxon>
        <taxon>Meleagridinae</taxon>
        <taxon>Meleagris</taxon>
    </lineage>
</organism>